<gene>
    <name evidence="7" type="ORF">CORC01_03042</name>
</gene>
<evidence type="ECO:0000256" key="3">
    <source>
        <dbReference type="ARBA" id="ARBA00022630"/>
    </source>
</evidence>
<dbReference type="PRINTS" id="PR00420">
    <property type="entry name" value="RNGMNOXGNASE"/>
</dbReference>
<dbReference type="EMBL" id="MJBS01000018">
    <property type="protein sequence ID" value="OHF01552.1"/>
    <property type="molecule type" value="Genomic_DNA"/>
</dbReference>
<feature type="domain" description="FAD-dependent oxidoreductase 2 FAD-binding" evidence="6">
    <location>
        <begin position="21"/>
        <end position="53"/>
    </location>
</feature>
<comment type="caution">
    <text evidence="7">The sequence shown here is derived from an EMBL/GenBank/DDBJ whole genome shotgun (WGS) entry which is preliminary data.</text>
</comment>
<dbReference type="Pfam" id="PF00890">
    <property type="entry name" value="FAD_binding_2"/>
    <property type="match status" value="1"/>
</dbReference>
<dbReference type="GeneID" id="34556202"/>
<evidence type="ECO:0000256" key="2">
    <source>
        <dbReference type="ARBA" id="ARBA00007992"/>
    </source>
</evidence>
<evidence type="ECO:0000313" key="8">
    <source>
        <dbReference type="Proteomes" id="UP000176998"/>
    </source>
</evidence>
<dbReference type="InterPro" id="IPR003953">
    <property type="entry name" value="FAD-dep_OxRdtase_2_FAD-bd"/>
</dbReference>
<dbReference type="PANTHER" id="PTHR13789">
    <property type="entry name" value="MONOOXYGENASE"/>
    <property type="match status" value="1"/>
</dbReference>
<evidence type="ECO:0000259" key="6">
    <source>
        <dbReference type="Pfam" id="PF00890"/>
    </source>
</evidence>
<dbReference type="STRING" id="1209926.A0A1G4BJD1"/>
<keyword evidence="3" id="KW-0285">Flavoprotein</keyword>
<accession>A0A1G4BJD1</accession>
<name>A0A1G4BJD1_9PEZI</name>
<sequence length="482" mass="53571">MPESGVIVDGVVRYPPTGIKVVIVGAGLGGLQAAVECWRKGHDVQVLEKGPAISEAGDVVRLGPNSYATLKEYPTMLQEWDKFAYDANMSLRYPDGRFAFPVAEFEHHLPGVATHAIWPIRAKPMVSRRDVALMFLGQCRRLSIPVTYNVDIIDYSEDGKGTATAHASDGRKFTGDVVVAADGIASKAYNITLGHPVRAVSTGYCADRVMYSTEHVKDAPALQKALDELERPQLRMYSAPELYIVFLLAKDRLFLGITHEDDGTAVESWSSTITTEQIAEAIPDSANWDPEVMEAIRCTPPNTVVRWKLCCRNPQEKWTSDGGHIIQLGDAAHSFIPSSGSGASMALEDGISLPECLRLGGKERIALATRAHQLLRWERTSLQQHNGFANRRQIHRDMAEIVKDKRPPMLMGKWVWTHNAEKYATERFEEAVIAIETGKPFKNTNIPLGHKVQPWTIEEEFEKEKSGVFVEDLRVEGDWGLV</sequence>
<reference evidence="7 8" key="1">
    <citation type="submission" date="2016-09" db="EMBL/GenBank/DDBJ databases">
        <authorList>
            <person name="Capua I."/>
            <person name="De Benedictis P."/>
            <person name="Joannis T."/>
            <person name="Lombin L.H."/>
            <person name="Cattoli G."/>
        </authorList>
    </citation>
    <scope>NUCLEOTIDE SEQUENCE [LARGE SCALE GENOMIC DNA]</scope>
    <source>
        <strain evidence="7 8">IMI 309357</strain>
    </source>
</reference>
<dbReference type="Proteomes" id="UP000176998">
    <property type="component" value="Unassembled WGS sequence"/>
</dbReference>
<dbReference type="Gene3D" id="3.50.50.60">
    <property type="entry name" value="FAD/NAD(P)-binding domain"/>
    <property type="match status" value="1"/>
</dbReference>
<keyword evidence="4" id="KW-0560">Oxidoreductase</keyword>
<comment type="cofactor">
    <cofactor evidence="1">
        <name>FAD</name>
        <dbReference type="ChEBI" id="CHEBI:57692"/>
    </cofactor>
</comment>
<evidence type="ECO:0000313" key="7">
    <source>
        <dbReference type="EMBL" id="OHF01552.1"/>
    </source>
</evidence>
<evidence type="ECO:0000256" key="1">
    <source>
        <dbReference type="ARBA" id="ARBA00001974"/>
    </source>
</evidence>
<protein>
    <recommendedName>
        <fullName evidence="6">FAD-dependent oxidoreductase 2 FAD-binding domain-containing protein</fullName>
    </recommendedName>
</protein>
<keyword evidence="8" id="KW-1185">Reference proteome</keyword>
<proteinExistence type="inferred from homology"/>
<dbReference type="InterPro" id="IPR050493">
    <property type="entry name" value="FAD-dep_Monooxygenase_BioMet"/>
</dbReference>
<dbReference type="SUPFAM" id="SSF51905">
    <property type="entry name" value="FAD/NAD(P)-binding domain"/>
    <property type="match status" value="1"/>
</dbReference>
<dbReference type="OrthoDB" id="16820at2759"/>
<evidence type="ECO:0000256" key="4">
    <source>
        <dbReference type="ARBA" id="ARBA00023002"/>
    </source>
</evidence>
<dbReference type="RefSeq" id="XP_022478694.1">
    <property type="nucleotide sequence ID" value="XM_022614692.1"/>
</dbReference>
<keyword evidence="5" id="KW-0503">Monooxygenase</keyword>
<dbReference type="PANTHER" id="PTHR13789:SF315">
    <property type="entry name" value="FAD-DEPENDENT MONOOXYGENASE MDPD"/>
    <property type="match status" value="1"/>
</dbReference>
<dbReference type="AlphaFoldDB" id="A0A1G4BJD1"/>
<dbReference type="GO" id="GO:0004497">
    <property type="term" value="F:monooxygenase activity"/>
    <property type="evidence" value="ECO:0007669"/>
    <property type="project" value="UniProtKB-KW"/>
</dbReference>
<evidence type="ECO:0000256" key="5">
    <source>
        <dbReference type="ARBA" id="ARBA00023033"/>
    </source>
</evidence>
<dbReference type="InterPro" id="IPR036188">
    <property type="entry name" value="FAD/NAD-bd_sf"/>
</dbReference>
<organism evidence="7 8">
    <name type="scientific">Colletotrichum orchidophilum</name>
    <dbReference type="NCBI Taxonomy" id="1209926"/>
    <lineage>
        <taxon>Eukaryota</taxon>
        <taxon>Fungi</taxon>
        <taxon>Dikarya</taxon>
        <taxon>Ascomycota</taxon>
        <taxon>Pezizomycotina</taxon>
        <taxon>Sordariomycetes</taxon>
        <taxon>Hypocreomycetidae</taxon>
        <taxon>Glomerellales</taxon>
        <taxon>Glomerellaceae</taxon>
        <taxon>Colletotrichum</taxon>
    </lineage>
</organism>
<comment type="similarity">
    <text evidence="2">Belongs to the paxM FAD-dependent monooxygenase family.</text>
</comment>